<gene>
    <name evidence="15" type="ORF">WJX81_002167</name>
</gene>
<comment type="cofactor">
    <cofactor evidence="1 10 12">
        <name>pyridoxal 5'-phosphate</name>
        <dbReference type="ChEBI" id="CHEBI:597326"/>
    </cofactor>
</comment>
<feature type="binding site" evidence="10">
    <location>
        <position position="419"/>
    </location>
    <ligand>
        <name>pyridoxal 5'-phosphate</name>
        <dbReference type="ChEBI" id="CHEBI:597326"/>
    </ligand>
</feature>
<feature type="domain" description="Peptidase S49" evidence="14">
    <location>
        <begin position="95"/>
        <end position="242"/>
    </location>
</feature>
<evidence type="ECO:0000313" key="16">
    <source>
        <dbReference type="Proteomes" id="UP001445335"/>
    </source>
</evidence>
<reference evidence="15 16" key="1">
    <citation type="journal article" date="2024" name="Nat. Commun.">
        <title>Phylogenomics reveals the evolutionary origins of lichenization in chlorophyte algae.</title>
        <authorList>
            <person name="Puginier C."/>
            <person name="Libourel C."/>
            <person name="Otte J."/>
            <person name="Skaloud P."/>
            <person name="Haon M."/>
            <person name="Grisel S."/>
            <person name="Petersen M."/>
            <person name="Berrin J.G."/>
            <person name="Delaux P.M."/>
            <person name="Dal Grande F."/>
            <person name="Keller J."/>
        </authorList>
    </citation>
    <scope>NUCLEOTIDE SEQUENCE [LARGE SCALE GENOMIC DNA]</scope>
    <source>
        <strain evidence="15 16">SAG 245.80</strain>
    </source>
</reference>
<dbReference type="CDD" id="cd01561">
    <property type="entry name" value="CBS_like"/>
    <property type="match status" value="1"/>
</dbReference>
<evidence type="ECO:0000256" key="9">
    <source>
        <dbReference type="ARBA" id="ARBA00047931"/>
    </source>
</evidence>
<dbReference type="AlphaFoldDB" id="A0AAW1SKU5"/>
<dbReference type="GO" id="GO:0005737">
    <property type="term" value="C:cytoplasm"/>
    <property type="evidence" value="ECO:0007669"/>
    <property type="project" value="UniProtKB-ARBA"/>
</dbReference>
<feature type="domain" description="Tryptophan synthase beta chain-like PALP" evidence="13">
    <location>
        <begin position="352"/>
        <end position="638"/>
    </location>
</feature>
<dbReference type="Pfam" id="PF00291">
    <property type="entry name" value="PALP"/>
    <property type="match status" value="1"/>
</dbReference>
<feature type="modified residue" description="N6-(pyridoxal phosphate)lysine" evidence="11">
    <location>
        <position position="388"/>
    </location>
</feature>
<organism evidence="15 16">
    <name type="scientific">Elliptochloris bilobata</name>
    <dbReference type="NCBI Taxonomy" id="381761"/>
    <lineage>
        <taxon>Eukaryota</taxon>
        <taxon>Viridiplantae</taxon>
        <taxon>Chlorophyta</taxon>
        <taxon>core chlorophytes</taxon>
        <taxon>Trebouxiophyceae</taxon>
        <taxon>Trebouxiophyceae incertae sedis</taxon>
        <taxon>Elliptochloris clade</taxon>
        <taxon>Elliptochloris</taxon>
    </lineage>
</organism>
<dbReference type="SUPFAM" id="SSF53686">
    <property type="entry name" value="Tryptophan synthase beta subunit-like PLP-dependent enzymes"/>
    <property type="match status" value="1"/>
</dbReference>
<evidence type="ECO:0000256" key="6">
    <source>
        <dbReference type="ARBA" id="ARBA00022679"/>
    </source>
</evidence>
<dbReference type="InterPro" id="IPR001216">
    <property type="entry name" value="P-phosphate_BS"/>
</dbReference>
<dbReference type="InterPro" id="IPR029045">
    <property type="entry name" value="ClpP/crotonase-like_dom_sf"/>
</dbReference>
<dbReference type="Gene3D" id="6.20.330.10">
    <property type="match status" value="1"/>
</dbReference>
<dbReference type="SUPFAM" id="SSF52096">
    <property type="entry name" value="ClpP/crotonase"/>
    <property type="match status" value="1"/>
</dbReference>
<proteinExistence type="inferred from homology"/>
<feature type="binding site" evidence="10">
    <location>
        <begin position="523"/>
        <end position="527"/>
    </location>
    <ligand>
        <name>pyridoxal 5'-phosphate</name>
        <dbReference type="ChEBI" id="CHEBI:597326"/>
    </ligand>
</feature>
<evidence type="ECO:0000256" key="5">
    <source>
        <dbReference type="ARBA" id="ARBA00022605"/>
    </source>
</evidence>
<dbReference type="InterPro" id="IPR047272">
    <property type="entry name" value="S49_SppA_C"/>
</dbReference>
<comment type="pathway">
    <text evidence="2">Amino-acid biosynthesis; L-cysteine biosynthesis; L-cysteine from L-serine: step 2/2.</text>
</comment>
<sequence length="684" mass="73148">MDALARLIILGRNKGAVPIVNVVRLNGTLAPTQGQRGPQARRLISYDRAEPWLTRAFKPPLATLKPAAVAVTINSPGGSPVQSELIHARIRNLARETGIKVFTFAEDVAASGGYWLLCAGDELIASSTSTVGSIGVIGGGFGAVDALERLGLERRLFAIGKYKAALDPFRPLDPDDVSKILDVMTDLHGSFKDIVRTLRGDKLQLQGAEAEEELFSGRVWTGRQAAKLGLVDGCGTLHSTMQERFGEEVHFLLCSEMQRPGLADLAGIWRRSGLLGTGAAAAISRGAGDCQGDAAYSMARAGASALLDELQERAAWARYGLAIASNAAVDAPPQAATGVNADPRKGIQRDATQLVGATPMVYLSKVNTRCFARIACKLELMQPCASVKDRIAFNMIRRAEELGTISPERTTLVEPTSGNTGVGLAFVASARGYKLVLTMPDSMSIERRILLKAFGAELVLTNGKLGMTGAIRKAEQLVAETPGAYMLQQFENPANPEVHYDTTGPEIWRDTAGQVDMLVAGVGTGGTIMGAGRYLRERKPSMQLVAVEPEESAVLSGGRPGYHQIQGIGAGFVPKVLDVSILDEILRVSSQESIDMARCLALQEGLLCGISSGAAVVAAIRVAQRKENKGKLVVVVLPSFGERYLSTVLFNDLWSRDAEAEDKLPFEWRLCSGEEPGETEEPKL</sequence>
<keyword evidence="6 12" id="KW-0808">Transferase</keyword>
<dbReference type="GO" id="GO:0006535">
    <property type="term" value="P:cysteine biosynthetic process from serine"/>
    <property type="evidence" value="ECO:0007669"/>
    <property type="project" value="UniProtKB-UniRule"/>
</dbReference>
<dbReference type="NCBIfam" id="TIGR01136">
    <property type="entry name" value="cysKM"/>
    <property type="match status" value="1"/>
</dbReference>
<evidence type="ECO:0000256" key="2">
    <source>
        <dbReference type="ARBA" id="ARBA00004962"/>
    </source>
</evidence>
<dbReference type="InterPro" id="IPR050214">
    <property type="entry name" value="Cys_Synth/Cystath_Beta-Synth"/>
</dbReference>
<keyword evidence="8 12" id="KW-0198">Cysteine biosynthesis</keyword>
<protein>
    <recommendedName>
        <fullName evidence="4 12">Cysteine synthase</fullName>
        <ecNumber evidence="4 12">2.5.1.47</ecNumber>
    </recommendedName>
</protein>
<dbReference type="InterPro" id="IPR005856">
    <property type="entry name" value="Cys_synth"/>
</dbReference>
<evidence type="ECO:0000256" key="4">
    <source>
        <dbReference type="ARBA" id="ARBA00012681"/>
    </source>
</evidence>
<dbReference type="PANTHER" id="PTHR10314">
    <property type="entry name" value="CYSTATHIONINE BETA-SYNTHASE"/>
    <property type="match status" value="1"/>
</dbReference>
<dbReference type="NCBIfam" id="TIGR01139">
    <property type="entry name" value="cysK"/>
    <property type="match status" value="1"/>
</dbReference>
<evidence type="ECO:0000256" key="10">
    <source>
        <dbReference type="PIRSR" id="PIRSR605856-50"/>
    </source>
</evidence>
<dbReference type="PROSITE" id="PS00901">
    <property type="entry name" value="CYS_SYNTHASE"/>
    <property type="match status" value="1"/>
</dbReference>
<evidence type="ECO:0000256" key="3">
    <source>
        <dbReference type="ARBA" id="ARBA00007103"/>
    </source>
</evidence>
<dbReference type="Gene3D" id="3.90.226.10">
    <property type="entry name" value="2-enoyl-CoA Hydratase, Chain A, domain 1"/>
    <property type="match status" value="1"/>
</dbReference>
<evidence type="ECO:0000256" key="11">
    <source>
        <dbReference type="PIRSR" id="PIRSR605856-51"/>
    </source>
</evidence>
<name>A0AAW1SKU5_9CHLO</name>
<evidence type="ECO:0000259" key="13">
    <source>
        <dbReference type="Pfam" id="PF00291"/>
    </source>
</evidence>
<evidence type="ECO:0000256" key="12">
    <source>
        <dbReference type="RuleBase" id="RU003985"/>
    </source>
</evidence>
<dbReference type="CDD" id="cd07023">
    <property type="entry name" value="S49_Sppa_N_C"/>
    <property type="match status" value="1"/>
</dbReference>
<comment type="caution">
    <text evidence="15">The sequence shown here is derived from an EMBL/GenBank/DDBJ whole genome shotgun (WGS) entry which is preliminary data.</text>
</comment>
<evidence type="ECO:0000259" key="14">
    <source>
        <dbReference type="Pfam" id="PF01343"/>
    </source>
</evidence>
<feature type="binding site" evidence="10">
    <location>
        <position position="611"/>
    </location>
    <ligand>
        <name>pyridoxal 5'-phosphate</name>
        <dbReference type="ChEBI" id="CHEBI:597326"/>
    </ligand>
</feature>
<evidence type="ECO:0000313" key="15">
    <source>
        <dbReference type="EMBL" id="KAK9846352.1"/>
    </source>
</evidence>
<dbReference type="FunFam" id="3.40.50.1100:FF:000067">
    <property type="entry name" value="Cysteine synthase"/>
    <property type="match status" value="1"/>
</dbReference>
<evidence type="ECO:0000256" key="8">
    <source>
        <dbReference type="ARBA" id="ARBA00023192"/>
    </source>
</evidence>
<keyword evidence="16" id="KW-1185">Reference proteome</keyword>
<dbReference type="InterPro" id="IPR001926">
    <property type="entry name" value="TrpB-like_PALP"/>
</dbReference>
<evidence type="ECO:0000256" key="7">
    <source>
        <dbReference type="ARBA" id="ARBA00022898"/>
    </source>
</evidence>
<comment type="catalytic activity">
    <reaction evidence="9 12">
        <text>O-acetyl-L-serine + hydrogen sulfide = L-cysteine + acetate</text>
        <dbReference type="Rhea" id="RHEA:14829"/>
        <dbReference type="ChEBI" id="CHEBI:29919"/>
        <dbReference type="ChEBI" id="CHEBI:30089"/>
        <dbReference type="ChEBI" id="CHEBI:35235"/>
        <dbReference type="ChEBI" id="CHEBI:58340"/>
        <dbReference type="EC" id="2.5.1.47"/>
    </reaction>
</comment>
<keyword evidence="7 10" id="KW-0663">Pyridoxal phosphate</keyword>
<dbReference type="InterPro" id="IPR005859">
    <property type="entry name" value="CysK"/>
</dbReference>
<evidence type="ECO:0000256" key="1">
    <source>
        <dbReference type="ARBA" id="ARBA00001933"/>
    </source>
</evidence>
<accession>A0AAW1SKU5</accession>
<dbReference type="EMBL" id="JALJOU010000001">
    <property type="protein sequence ID" value="KAK9846352.1"/>
    <property type="molecule type" value="Genomic_DNA"/>
</dbReference>
<dbReference type="GO" id="GO:0008233">
    <property type="term" value="F:peptidase activity"/>
    <property type="evidence" value="ECO:0007669"/>
    <property type="project" value="InterPro"/>
</dbReference>
<dbReference type="EC" id="2.5.1.47" evidence="4 12"/>
<dbReference type="Proteomes" id="UP001445335">
    <property type="component" value="Unassembled WGS sequence"/>
</dbReference>
<dbReference type="Pfam" id="PF01343">
    <property type="entry name" value="Peptidase_S49"/>
    <property type="match status" value="1"/>
</dbReference>
<keyword evidence="5 12" id="KW-0028">Amino-acid biosynthesis</keyword>
<comment type="similarity">
    <text evidence="3 12">Belongs to the cysteine synthase/cystathionine beta-synthase family.</text>
</comment>
<dbReference type="InterPro" id="IPR002142">
    <property type="entry name" value="Peptidase_S49"/>
</dbReference>
<dbReference type="Gene3D" id="3.40.50.1100">
    <property type="match status" value="2"/>
</dbReference>
<dbReference type="GO" id="GO:0004124">
    <property type="term" value="F:cysteine synthase activity"/>
    <property type="evidence" value="ECO:0007669"/>
    <property type="project" value="UniProtKB-UniRule"/>
</dbReference>
<dbReference type="InterPro" id="IPR036052">
    <property type="entry name" value="TrpB-like_PALP_sf"/>
</dbReference>
<dbReference type="GO" id="GO:0006508">
    <property type="term" value="P:proteolysis"/>
    <property type="evidence" value="ECO:0007669"/>
    <property type="project" value="InterPro"/>
</dbReference>